<sequence>MRKRLILAILLLALFLAALFGIKYWQNVQQAAQMAQPQPPATIASTEVREERWRPMLDSVGSLVAINGTAVTTEVAGLVSEIQFESGSRIEAGKVLLQLDDSIDQAALEALRAERHLAEIKFKRAEDLLKRQVMSRSEYDEARASFDAATARVKQQEATIRRKAIRAPFSGRLGIRQINLGQFLEPGQPIVQLQALDPIYVDYTLPERYLPQLSTGQEIRVRVSAFPDKAFNGEITSIESGVDAGTRTIKLRATLDNPEGQLQPGMFAKVKTLEAEDKTVLTVPRTAVSYNPYGDFIYLIKNNDGDKTVVERLQVETGEVRDGYVAILEGVEAGQKVVRTGLVKLRDGMEVKIDNSVELEDDKADSE</sequence>
<dbReference type="GO" id="GO:1990281">
    <property type="term" value="C:efflux pump complex"/>
    <property type="evidence" value="ECO:0007669"/>
    <property type="project" value="TreeGrafter"/>
</dbReference>
<dbReference type="RefSeq" id="WP_134084075.1">
    <property type="nucleotide sequence ID" value="NZ_SOQX01000005.1"/>
</dbReference>
<dbReference type="InterPro" id="IPR058624">
    <property type="entry name" value="MdtA-like_HH"/>
</dbReference>
<dbReference type="AlphaFoldDB" id="A0A4V3H3T6"/>
<dbReference type="InterPro" id="IPR058625">
    <property type="entry name" value="MdtA-like_BSH"/>
</dbReference>
<protein>
    <submittedName>
        <fullName evidence="6">Membrane fusion protein (Multidrug efflux system)</fullName>
    </submittedName>
</protein>
<keyword evidence="2" id="KW-0175">Coiled coil</keyword>
<dbReference type="PANTHER" id="PTHR30469">
    <property type="entry name" value="MULTIDRUG RESISTANCE PROTEIN MDTA"/>
    <property type="match status" value="1"/>
</dbReference>
<dbReference type="Pfam" id="PF25917">
    <property type="entry name" value="BSH_RND"/>
    <property type="match status" value="1"/>
</dbReference>
<proteinExistence type="inferred from homology"/>
<accession>A0A4V3H3T6</accession>
<feature type="coiled-coil region" evidence="2">
    <location>
        <begin position="108"/>
        <end position="159"/>
    </location>
</feature>
<reference evidence="6 7" key="1">
    <citation type="submission" date="2019-03" db="EMBL/GenBank/DDBJ databases">
        <title>Genomic Encyclopedia of Type Strains, Phase IV (KMG-IV): sequencing the most valuable type-strain genomes for metagenomic binning, comparative biology and taxonomic classification.</title>
        <authorList>
            <person name="Goeker M."/>
        </authorList>
    </citation>
    <scope>NUCLEOTIDE SEQUENCE [LARGE SCALE GENOMIC DNA]</scope>
    <source>
        <strain evidence="6 7">DSM 16326</strain>
    </source>
</reference>
<evidence type="ECO:0000256" key="1">
    <source>
        <dbReference type="ARBA" id="ARBA00009477"/>
    </source>
</evidence>
<dbReference type="Pfam" id="PF25876">
    <property type="entry name" value="HH_MFP_RND"/>
    <property type="match status" value="1"/>
</dbReference>
<keyword evidence="7" id="KW-1185">Reference proteome</keyword>
<feature type="domain" description="CusB-like beta-barrel" evidence="5">
    <location>
        <begin position="199"/>
        <end position="272"/>
    </location>
</feature>
<dbReference type="EMBL" id="SOQX01000005">
    <property type="protein sequence ID" value="TDY00505.1"/>
    <property type="molecule type" value="Genomic_DNA"/>
</dbReference>
<dbReference type="Gene3D" id="1.10.287.470">
    <property type="entry name" value="Helix hairpin bin"/>
    <property type="match status" value="1"/>
</dbReference>
<dbReference type="InterPro" id="IPR058792">
    <property type="entry name" value="Beta-barrel_RND_2"/>
</dbReference>
<comment type="similarity">
    <text evidence="1">Belongs to the membrane fusion protein (MFP) (TC 8.A.1) family.</text>
</comment>
<evidence type="ECO:0000313" key="7">
    <source>
        <dbReference type="Proteomes" id="UP000294914"/>
    </source>
</evidence>
<dbReference type="GO" id="GO:0015562">
    <property type="term" value="F:efflux transmembrane transporter activity"/>
    <property type="evidence" value="ECO:0007669"/>
    <property type="project" value="TreeGrafter"/>
</dbReference>
<dbReference type="InterPro" id="IPR006143">
    <property type="entry name" value="RND_pump_MFP"/>
</dbReference>
<dbReference type="Gene3D" id="2.40.420.20">
    <property type="match status" value="1"/>
</dbReference>
<dbReference type="FunFam" id="2.40.30.170:FF:000010">
    <property type="entry name" value="Efflux RND transporter periplasmic adaptor subunit"/>
    <property type="match status" value="1"/>
</dbReference>
<dbReference type="Gene3D" id="2.40.50.100">
    <property type="match status" value="1"/>
</dbReference>
<dbReference type="PANTHER" id="PTHR30469:SF11">
    <property type="entry name" value="BLL4320 PROTEIN"/>
    <property type="match status" value="1"/>
</dbReference>
<evidence type="ECO:0000256" key="2">
    <source>
        <dbReference type="SAM" id="Coils"/>
    </source>
</evidence>
<evidence type="ECO:0000313" key="6">
    <source>
        <dbReference type="EMBL" id="TDY00505.1"/>
    </source>
</evidence>
<organism evidence="6 7">
    <name type="scientific">Thiohalophilus thiocyanatoxydans</name>
    <dbReference type="NCBI Taxonomy" id="381308"/>
    <lineage>
        <taxon>Bacteria</taxon>
        <taxon>Pseudomonadati</taxon>
        <taxon>Pseudomonadota</taxon>
        <taxon>Gammaproteobacteria</taxon>
        <taxon>Thiohalomonadales</taxon>
        <taxon>Thiohalophilaceae</taxon>
        <taxon>Thiohalophilus</taxon>
    </lineage>
</organism>
<dbReference type="Gene3D" id="2.40.30.170">
    <property type="match status" value="1"/>
</dbReference>
<evidence type="ECO:0000259" key="4">
    <source>
        <dbReference type="Pfam" id="PF25917"/>
    </source>
</evidence>
<dbReference type="SUPFAM" id="SSF111369">
    <property type="entry name" value="HlyD-like secretion proteins"/>
    <property type="match status" value="1"/>
</dbReference>
<feature type="domain" description="Multidrug resistance protein MdtA-like barrel-sandwich hybrid" evidence="4">
    <location>
        <begin position="70"/>
        <end position="189"/>
    </location>
</feature>
<feature type="domain" description="Multidrug resistance protein MdtA-like alpha-helical hairpin" evidence="3">
    <location>
        <begin position="105"/>
        <end position="161"/>
    </location>
</feature>
<dbReference type="Proteomes" id="UP000294914">
    <property type="component" value="Unassembled WGS sequence"/>
</dbReference>
<dbReference type="OrthoDB" id="9806939at2"/>
<evidence type="ECO:0000259" key="5">
    <source>
        <dbReference type="Pfam" id="PF25954"/>
    </source>
</evidence>
<dbReference type="Pfam" id="PF25954">
    <property type="entry name" value="Beta-barrel_RND_2"/>
    <property type="match status" value="1"/>
</dbReference>
<dbReference type="NCBIfam" id="TIGR01730">
    <property type="entry name" value="RND_mfp"/>
    <property type="match status" value="1"/>
</dbReference>
<comment type="caution">
    <text evidence="6">The sequence shown here is derived from an EMBL/GenBank/DDBJ whole genome shotgun (WGS) entry which is preliminary data.</text>
</comment>
<gene>
    <name evidence="6" type="ORF">EDC23_2006</name>
</gene>
<evidence type="ECO:0000259" key="3">
    <source>
        <dbReference type="Pfam" id="PF25876"/>
    </source>
</evidence>
<name>A0A4V3H3T6_9GAMM</name>